<evidence type="ECO:0000256" key="3">
    <source>
        <dbReference type="ARBA" id="ARBA00037882"/>
    </source>
</evidence>
<dbReference type="PANTHER" id="PTHR23150">
    <property type="entry name" value="SULFATASE MODIFYING FACTOR 1, 2"/>
    <property type="match status" value="1"/>
</dbReference>
<comment type="caution">
    <text evidence="7">The sequence shown here is derived from an EMBL/GenBank/DDBJ whole genome shotgun (WGS) entry which is preliminary data.</text>
</comment>
<accession>A0ABV8QEY2</accession>
<dbReference type="InterPro" id="IPR024775">
    <property type="entry name" value="DinB-like"/>
</dbReference>
<dbReference type="InterPro" id="IPR027577">
    <property type="entry name" value="OvoA_Nterm"/>
</dbReference>
<dbReference type="NCBIfam" id="TIGR04344">
    <property type="entry name" value="ovoA_Nterm"/>
    <property type="match status" value="1"/>
</dbReference>
<dbReference type="InterPro" id="IPR005532">
    <property type="entry name" value="SUMF_dom"/>
</dbReference>
<dbReference type="InterPro" id="IPR042095">
    <property type="entry name" value="SUMF_sf"/>
</dbReference>
<evidence type="ECO:0000256" key="1">
    <source>
        <dbReference type="ARBA" id="ARBA00023002"/>
    </source>
</evidence>
<dbReference type="SUPFAM" id="SSF56436">
    <property type="entry name" value="C-type lectin-like"/>
    <property type="match status" value="1"/>
</dbReference>
<comment type="pathway">
    <text evidence="3">Amino-acid biosynthesis; ergothioneine biosynthesis.</text>
</comment>
<gene>
    <name evidence="7" type="primary">ovoA</name>
    <name evidence="7" type="ORF">ACFOZ5_02630</name>
</gene>
<dbReference type="InterPro" id="IPR051043">
    <property type="entry name" value="Sulfatase_Mod_Factor_Kinase"/>
</dbReference>
<sequence length="713" mass="82454">MSRMDTLSVTTSAHQLFQRTPDLASGDPESRRREIRDYFLTTWETYESLFRTLARDEAYFEKSIPLRHPLIFYLGHTATFFINKLVLAKLLPERVDAGMESTFAVGVDEMSWDDLDDAHYDWPSVAEVMAYRNKVRDTVVGLIDTLPLTLPINWQSDWWPIVMGIEHERIHLETSSVLIRQHRPDYVQPDAAWKPCPVTGEAPDNDLVAVPAGEVVLGKAFDDPRYGWDNEYGEHRARVTSFEASRYLASNAEFLGFVEDGGYQDDEVWEEEGLQWRNFADARHPTFWVWRNQWYLRLMTGEVEMPWDWPVEVNYHEAKAFCNWKARETGRPVRLPTEDEWYRLYDVAGIQEVPADRPAPANLHLDHWASSCPVTHFRHGEFFDVVGNVWQWMETPTYPFDGFDVHALYDDFTTPTFDNQHNLIKGGSWISCGNETLRSARYAFRRHFFQHAGFRYVVSDAEVKPPATQYETDKLLSEYAEFHFGDEHLGVANYPKAIADLAIEAMGQRRKGTAMDIGCASGRSVFELARHFEEVTGVDFSARFIRQGVAMAEQGTLRYTLTDEAELVGYRTRHLEEMGLSDTRDRVAFWQGDACNLKPQFTGYDLVLASNMLDRLYSPKRFLAEIHRRVNAGGLLVLACPYTWMEEHTPRDEWLGGFKKDGENYTTLDALKEHLEAHFTLISAPGKLPFVIRETTNKYQYNFTDVTIWERKA</sequence>
<dbReference type="PANTHER" id="PTHR23150:SF26">
    <property type="entry name" value="GENERIC METHYLTRANSFERASE"/>
    <property type="match status" value="1"/>
</dbReference>
<evidence type="ECO:0000259" key="4">
    <source>
        <dbReference type="Pfam" id="PF03781"/>
    </source>
</evidence>
<dbReference type="InterPro" id="IPR029063">
    <property type="entry name" value="SAM-dependent_MTases_sf"/>
</dbReference>
<evidence type="ECO:0000259" key="5">
    <source>
        <dbReference type="Pfam" id="PF08241"/>
    </source>
</evidence>
<dbReference type="SUPFAM" id="SSF53335">
    <property type="entry name" value="S-adenosyl-L-methionine-dependent methyltransferases"/>
    <property type="match status" value="1"/>
</dbReference>
<evidence type="ECO:0000313" key="7">
    <source>
        <dbReference type="EMBL" id="MFC4257923.1"/>
    </source>
</evidence>
<evidence type="ECO:0000256" key="2">
    <source>
        <dbReference type="ARBA" id="ARBA00023004"/>
    </source>
</evidence>
<feature type="domain" description="DinB-like" evidence="6">
    <location>
        <begin position="39"/>
        <end position="174"/>
    </location>
</feature>
<dbReference type="Proteomes" id="UP001595798">
    <property type="component" value="Unassembled WGS sequence"/>
</dbReference>
<feature type="domain" description="Methyltransferase type 11" evidence="5">
    <location>
        <begin position="516"/>
        <end position="638"/>
    </location>
</feature>
<keyword evidence="8" id="KW-1185">Reference proteome</keyword>
<dbReference type="Pfam" id="PF12867">
    <property type="entry name" value="DinB_2"/>
    <property type="match status" value="1"/>
</dbReference>
<dbReference type="InterPro" id="IPR027625">
    <property type="entry name" value="OvoA_Cterm"/>
</dbReference>
<dbReference type="RefSeq" id="WP_379885225.1">
    <property type="nucleotide sequence ID" value="NZ_JBHSDI010000001.1"/>
</dbReference>
<keyword evidence="2" id="KW-0408">Iron</keyword>
<organism evidence="7 8">
    <name type="scientific">Marinobacter lacisalsi</name>
    <dbReference type="NCBI Taxonomy" id="475979"/>
    <lineage>
        <taxon>Bacteria</taxon>
        <taxon>Pseudomonadati</taxon>
        <taxon>Pseudomonadota</taxon>
        <taxon>Gammaproteobacteria</taxon>
        <taxon>Pseudomonadales</taxon>
        <taxon>Marinobacteraceae</taxon>
        <taxon>Marinobacter</taxon>
    </lineage>
</organism>
<dbReference type="Gene3D" id="3.90.1580.10">
    <property type="entry name" value="paralog of FGE (formylglycine-generating enzyme)"/>
    <property type="match status" value="1"/>
</dbReference>
<dbReference type="InterPro" id="IPR013216">
    <property type="entry name" value="Methyltransf_11"/>
</dbReference>
<evidence type="ECO:0000259" key="6">
    <source>
        <dbReference type="Pfam" id="PF12867"/>
    </source>
</evidence>
<dbReference type="Pfam" id="PF08241">
    <property type="entry name" value="Methyltransf_11"/>
    <property type="match status" value="1"/>
</dbReference>
<dbReference type="Pfam" id="PF03781">
    <property type="entry name" value="FGE-sulfatase"/>
    <property type="match status" value="1"/>
</dbReference>
<evidence type="ECO:0000313" key="8">
    <source>
        <dbReference type="Proteomes" id="UP001595798"/>
    </source>
</evidence>
<dbReference type="NCBIfam" id="TIGR04345">
    <property type="entry name" value="ovoA_Cterm"/>
    <property type="match status" value="1"/>
</dbReference>
<protein>
    <submittedName>
        <fullName evidence="7">5-histidylcysteine sulfoxide synthase</fullName>
    </submittedName>
</protein>
<name>A0ABV8QEY2_9GAMM</name>
<keyword evidence="1" id="KW-0560">Oxidoreductase</keyword>
<reference evidence="8" key="1">
    <citation type="journal article" date="2019" name="Int. J. Syst. Evol. Microbiol.">
        <title>The Global Catalogue of Microorganisms (GCM) 10K type strain sequencing project: providing services to taxonomists for standard genome sequencing and annotation.</title>
        <authorList>
            <consortium name="The Broad Institute Genomics Platform"/>
            <consortium name="The Broad Institute Genome Sequencing Center for Infectious Disease"/>
            <person name="Wu L."/>
            <person name="Ma J."/>
        </authorList>
    </citation>
    <scope>NUCLEOTIDE SEQUENCE [LARGE SCALE GENOMIC DNA]</scope>
    <source>
        <strain evidence="8">CECT 7297</strain>
    </source>
</reference>
<dbReference type="EMBL" id="JBHSDI010000001">
    <property type="protein sequence ID" value="MFC4257923.1"/>
    <property type="molecule type" value="Genomic_DNA"/>
</dbReference>
<dbReference type="Gene3D" id="3.40.50.150">
    <property type="entry name" value="Vaccinia Virus protein VP39"/>
    <property type="match status" value="1"/>
</dbReference>
<dbReference type="CDD" id="cd02440">
    <property type="entry name" value="AdoMet_MTases"/>
    <property type="match status" value="1"/>
</dbReference>
<dbReference type="InterPro" id="IPR016187">
    <property type="entry name" value="CTDL_fold"/>
</dbReference>
<proteinExistence type="predicted"/>
<feature type="domain" description="Sulfatase-modifying factor enzyme-like" evidence="4">
    <location>
        <begin position="205"/>
        <end position="457"/>
    </location>
</feature>